<dbReference type="InterPro" id="IPR001789">
    <property type="entry name" value="Sig_transdc_resp-reg_receiver"/>
</dbReference>
<sequence length="137" mass="14808">MAKLLIAEDDTGVRLLVERALRLEGHEVVAVEDGELALEVLAEHDGGFDLLLSDIRMPAMTGIELAYAAAARWPDLPIQLMTGYAEQKEAAADLAAIILGVIEKPFSVSELRRHVGRILATKASGNRSNPASQRYCA</sequence>
<dbReference type="SMART" id="SM00448">
    <property type="entry name" value="REC"/>
    <property type="match status" value="1"/>
</dbReference>
<dbReference type="InterPro" id="IPR011006">
    <property type="entry name" value="CheY-like_superfamily"/>
</dbReference>
<dbReference type="PROSITE" id="PS50110">
    <property type="entry name" value="RESPONSE_REGULATORY"/>
    <property type="match status" value="1"/>
</dbReference>
<accession>A0A9X1P039</accession>
<dbReference type="GO" id="GO:0000160">
    <property type="term" value="P:phosphorelay signal transduction system"/>
    <property type="evidence" value="ECO:0007669"/>
    <property type="project" value="InterPro"/>
</dbReference>
<evidence type="ECO:0000313" key="4">
    <source>
        <dbReference type="EMBL" id="MCE7026898.1"/>
    </source>
</evidence>
<dbReference type="InterPro" id="IPR050595">
    <property type="entry name" value="Bact_response_regulator"/>
</dbReference>
<keyword evidence="5" id="KW-1185">Reference proteome</keyword>
<keyword evidence="1 2" id="KW-0597">Phosphoprotein</keyword>
<dbReference type="CDD" id="cd00156">
    <property type="entry name" value="REC"/>
    <property type="match status" value="1"/>
</dbReference>
<dbReference type="PANTHER" id="PTHR44591:SF21">
    <property type="entry name" value="TWO-COMPONENT RESPONSE REGULATOR"/>
    <property type="match status" value="1"/>
</dbReference>
<dbReference type="EMBL" id="JAJUWU010000003">
    <property type="protein sequence ID" value="MCE7026898.1"/>
    <property type="molecule type" value="Genomic_DNA"/>
</dbReference>
<dbReference type="PANTHER" id="PTHR44591">
    <property type="entry name" value="STRESS RESPONSE REGULATOR PROTEIN 1"/>
    <property type="match status" value="1"/>
</dbReference>
<evidence type="ECO:0000259" key="3">
    <source>
        <dbReference type="PROSITE" id="PS50110"/>
    </source>
</evidence>
<comment type="caution">
    <text evidence="4">The sequence shown here is derived from an EMBL/GenBank/DDBJ whole genome shotgun (WGS) entry which is preliminary data.</text>
</comment>
<reference evidence="4" key="1">
    <citation type="submission" date="2022-01" db="EMBL/GenBank/DDBJ databases">
        <title>Jiella avicenniae sp. nov., a novel endophytic bacterium isolated from bark of Avicennia marina.</title>
        <authorList>
            <person name="Tuo L."/>
        </authorList>
    </citation>
    <scope>NUCLEOTIDE SEQUENCE</scope>
    <source>
        <strain evidence="4">CBK1P-4</strain>
    </source>
</reference>
<dbReference type="AlphaFoldDB" id="A0A9X1P039"/>
<dbReference type="Pfam" id="PF00072">
    <property type="entry name" value="Response_reg"/>
    <property type="match status" value="1"/>
</dbReference>
<evidence type="ECO:0000256" key="1">
    <source>
        <dbReference type="ARBA" id="ARBA00022553"/>
    </source>
</evidence>
<protein>
    <submittedName>
        <fullName evidence="4">Response regulator</fullName>
    </submittedName>
</protein>
<feature type="domain" description="Response regulatory" evidence="3">
    <location>
        <begin position="3"/>
        <end position="119"/>
    </location>
</feature>
<dbReference type="Gene3D" id="3.40.50.2300">
    <property type="match status" value="1"/>
</dbReference>
<evidence type="ECO:0000256" key="2">
    <source>
        <dbReference type="PROSITE-ProRule" id="PRU00169"/>
    </source>
</evidence>
<dbReference type="RefSeq" id="WP_233717594.1">
    <property type="nucleotide sequence ID" value="NZ_JAJUWU010000003.1"/>
</dbReference>
<name>A0A9X1P039_9HYPH</name>
<feature type="modified residue" description="4-aspartylphosphate" evidence="2">
    <location>
        <position position="54"/>
    </location>
</feature>
<evidence type="ECO:0000313" key="5">
    <source>
        <dbReference type="Proteomes" id="UP001139035"/>
    </source>
</evidence>
<dbReference type="Proteomes" id="UP001139035">
    <property type="component" value="Unassembled WGS sequence"/>
</dbReference>
<gene>
    <name evidence="4" type="ORF">LZD57_02750</name>
</gene>
<organism evidence="4 5">
    <name type="scientific">Jiella avicenniae</name>
    <dbReference type="NCBI Taxonomy" id="2907202"/>
    <lineage>
        <taxon>Bacteria</taxon>
        <taxon>Pseudomonadati</taxon>
        <taxon>Pseudomonadota</taxon>
        <taxon>Alphaproteobacteria</taxon>
        <taxon>Hyphomicrobiales</taxon>
        <taxon>Aurantimonadaceae</taxon>
        <taxon>Jiella</taxon>
    </lineage>
</organism>
<proteinExistence type="predicted"/>
<dbReference type="SUPFAM" id="SSF52172">
    <property type="entry name" value="CheY-like"/>
    <property type="match status" value="1"/>
</dbReference>